<keyword evidence="3" id="KW-0804">Transcription</keyword>
<reference evidence="6 7" key="1">
    <citation type="journal article" date="2019" name="Int. J. Syst. Evol. Microbiol.">
        <title>The Global Catalogue of Microorganisms (GCM) 10K type strain sequencing project: providing services to taxonomists for standard genome sequencing and annotation.</title>
        <authorList>
            <consortium name="The Broad Institute Genomics Platform"/>
            <consortium name="The Broad Institute Genome Sequencing Center for Infectious Disease"/>
            <person name="Wu L."/>
            <person name="Ma J."/>
        </authorList>
    </citation>
    <scope>NUCLEOTIDE SEQUENCE [LARGE SCALE GENOMIC DNA]</scope>
    <source>
        <strain evidence="6 7">JCM 16014</strain>
    </source>
</reference>
<evidence type="ECO:0000256" key="1">
    <source>
        <dbReference type="ARBA" id="ARBA00023015"/>
    </source>
</evidence>
<dbReference type="SMART" id="SM00344">
    <property type="entry name" value="HTH_ASNC"/>
    <property type="match status" value="1"/>
</dbReference>
<gene>
    <name evidence="6" type="ORF">GCM10009839_43420</name>
</gene>
<evidence type="ECO:0000313" key="6">
    <source>
        <dbReference type="EMBL" id="GAA2037492.1"/>
    </source>
</evidence>
<keyword evidence="7" id="KW-1185">Reference proteome</keyword>
<dbReference type="PANTHER" id="PTHR30154">
    <property type="entry name" value="LEUCINE-RESPONSIVE REGULATORY PROTEIN"/>
    <property type="match status" value="1"/>
</dbReference>
<dbReference type="InterPro" id="IPR019888">
    <property type="entry name" value="Tscrpt_reg_AsnC-like"/>
</dbReference>
<keyword evidence="1" id="KW-0805">Transcription regulation</keyword>
<feature type="domain" description="HTH asnC-type" evidence="5">
    <location>
        <begin position="10"/>
        <end position="48"/>
    </location>
</feature>
<dbReference type="SUPFAM" id="SSF54909">
    <property type="entry name" value="Dimeric alpha+beta barrel"/>
    <property type="match status" value="1"/>
</dbReference>
<keyword evidence="2" id="KW-0238">DNA-binding</keyword>
<evidence type="ECO:0000313" key="7">
    <source>
        <dbReference type="Proteomes" id="UP001500751"/>
    </source>
</evidence>
<dbReference type="Proteomes" id="UP001500751">
    <property type="component" value="Unassembled WGS sequence"/>
</dbReference>
<evidence type="ECO:0000259" key="4">
    <source>
        <dbReference type="Pfam" id="PF01037"/>
    </source>
</evidence>
<dbReference type="InterPro" id="IPR000485">
    <property type="entry name" value="AsnC-type_HTH_dom"/>
</dbReference>
<dbReference type="SUPFAM" id="SSF46785">
    <property type="entry name" value="Winged helix' DNA-binding domain"/>
    <property type="match status" value="1"/>
</dbReference>
<dbReference type="Gene3D" id="1.10.10.10">
    <property type="entry name" value="Winged helix-like DNA-binding domain superfamily/Winged helix DNA-binding domain"/>
    <property type="match status" value="1"/>
</dbReference>
<sequence>MPNPARITAADARLLLALNAHPRATSVALAEIAGLSRNTVQARLTALETSQTVGSFERRISPAALGYPLTAFITTRVVQRRLDEVAAALAAVPEVLQVHGLSGEADLLIHVVATDADDLYRIAGQILGIPGVERSNTALVMRELLDYRVTPLLQRAAERSGKQR</sequence>
<evidence type="ECO:0000259" key="5">
    <source>
        <dbReference type="Pfam" id="PF13404"/>
    </source>
</evidence>
<dbReference type="EMBL" id="BAAAQN010000025">
    <property type="protein sequence ID" value="GAA2037492.1"/>
    <property type="molecule type" value="Genomic_DNA"/>
</dbReference>
<protein>
    <submittedName>
        <fullName evidence="6">Lrp/AsnC family transcriptional regulator</fullName>
    </submittedName>
</protein>
<dbReference type="Gene3D" id="3.30.70.920">
    <property type="match status" value="1"/>
</dbReference>
<evidence type="ECO:0000256" key="2">
    <source>
        <dbReference type="ARBA" id="ARBA00023125"/>
    </source>
</evidence>
<dbReference type="Pfam" id="PF01037">
    <property type="entry name" value="AsnC_trans_reg"/>
    <property type="match status" value="1"/>
</dbReference>
<name>A0ABN2UJ29_9ACTN</name>
<dbReference type="InterPro" id="IPR019887">
    <property type="entry name" value="Tscrpt_reg_AsnC/Lrp_C"/>
</dbReference>
<dbReference type="Pfam" id="PF13404">
    <property type="entry name" value="HTH_AsnC-type"/>
    <property type="match status" value="1"/>
</dbReference>
<dbReference type="RefSeq" id="WP_344667462.1">
    <property type="nucleotide sequence ID" value="NZ_BAAAQN010000025.1"/>
</dbReference>
<evidence type="ECO:0000256" key="3">
    <source>
        <dbReference type="ARBA" id="ARBA00023163"/>
    </source>
</evidence>
<accession>A0ABN2UJ29</accession>
<comment type="caution">
    <text evidence="6">The sequence shown here is derived from an EMBL/GenBank/DDBJ whole genome shotgun (WGS) entry which is preliminary data.</text>
</comment>
<dbReference type="InterPro" id="IPR011008">
    <property type="entry name" value="Dimeric_a/b-barrel"/>
</dbReference>
<dbReference type="InterPro" id="IPR036388">
    <property type="entry name" value="WH-like_DNA-bd_sf"/>
</dbReference>
<dbReference type="InterPro" id="IPR036390">
    <property type="entry name" value="WH_DNA-bd_sf"/>
</dbReference>
<dbReference type="PANTHER" id="PTHR30154:SF34">
    <property type="entry name" value="TRANSCRIPTIONAL REGULATOR AZLB"/>
    <property type="match status" value="1"/>
</dbReference>
<feature type="domain" description="Transcription regulator AsnC/Lrp ligand binding" evidence="4">
    <location>
        <begin position="77"/>
        <end position="143"/>
    </location>
</feature>
<organism evidence="6 7">
    <name type="scientific">Catenulispora yoronensis</name>
    <dbReference type="NCBI Taxonomy" id="450799"/>
    <lineage>
        <taxon>Bacteria</taxon>
        <taxon>Bacillati</taxon>
        <taxon>Actinomycetota</taxon>
        <taxon>Actinomycetes</taxon>
        <taxon>Catenulisporales</taxon>
        <taxon>Catenulisporaceae</taxon>
        <taxon>Catenulispora</taxon>
    </lineage>
</organism>
<proteinExistence type="predicted"/>